<dbReference type="InterPro" id="IPR011009">
    <property type="entry name" value="Kinase-like_dom_sf"/>
</dbReference>
<evidence type="ECO:0000313" key="19">
    <source>
        <dbReference type="EMBL" id="PQM37903.1"/>
    </source>
</evidence>
<feature type="region of interest" description="Disordered" evidence="17">
    <location>
        <begin position="336"/>
        <end position="386"/>
    </location>
</feature>
<comment type="subcellular location">
    <subcellularLocation>
        <location evidence="1">Membrane</location>
        <topology evidence="1">Single-pass membrane protein</topology>
    </subcellularLocation>
</comment>
<dbReference type="CDD" id="cd14066">
    <property type="entry name" value="STKc_IRAK"/>
    <property type="match status" value="1"/>
</dbReference>
<name>A0A314UK14_PRUYE</name>
<dbReference type="Pfam" id="PF00069">
    <property type="entry name" value="Pkinase"/>
    <property type="match status" value="1"/>
</dbReference>
<evidence type="ECO:0000256" key="2">
    <source>
        <dbReference type="ARBA" id="ARBA00022527"/>
    </source>
</evidence>
<dbReference type="PROSITE" id="PS00108">
    <property type="entry name" value="PROTEIN_KINASE_ST"/>
    <property type="match status" value="1"/>
</dbReference>
<evidence type="ECO:0000256" key="15">
    <source>
        <dbReference type="PROSITE-ProRule" id="PRU10141"/>
    </source>
</evidence>
<feature type="compositionally biased region" description="Polar residues" evidence="17">
    <location>
        <begin position="364"/>
        <end position="373"/>
    </location>
</feature>
<keyword evidence="6" id="KW-0732">Signal</keyword>
<keyword evidence="8 15" id="KW-0547">Nucleotide-binding</keyword>
<evidence type="ECO:0000256" key="7">
    <source>
        <dbReference type="ARBA" id="ARBA00022737"/>
    </source>
</evidence>
<organism evidence="19 20">
    <name type="scientific">Prunus yedoensis var. nudiflora</name>
    <dbReference type="NCBI Taxonomy" id="2094558"/>
    <lineage>
        <taxon>Eukaryota</taxon>
        <taxon>Viridiplantae</taxon>
        <taxon>Streptophyta</taxon>
        <taxon>Embryophyta</taxon>
        <taxon>Tracheophyta</taxon>
        <taxon>Spermatophyta</taxon>
        <taxon>Magnoliopsida</taxon>
        <taxon>eudicotyledons</taxon>
        <taxon>Gunneridae</taxon>
        <taxon>Pentapetalae</taxon>
        <taxon>rosids</taxon>
        <taxon>fabids</taxon>
        <taxon>Rosales</taxon>
        <taxon>Rosaceae</taxon>
        <taxon>Amygdaloideae</taxon>
        <taxon>Amygdaleae</taxon>
        <taxon>Prunus</taxon>
    </lineage>
</organism>
<evidence type="ECO:0000256" key="3">
    <source>
        <dbReference type="ARBA" id="ARBA00022553"/>
    </source>
</evidence>
<dbReference type="GO" id="GO:0016020">
    <property type="term" value="C:membrane"/>
    <property type="evidence" value="ECO:0007669"/>
    <property type="project" value="UniProtKB-SubCell"/>
</dbReference>
<evidence type="ECO:0000256" key="17">
    <source>
        <dbReference type="SAM" id="MobiDB-lite"/>
    </source>
</evidence>
<dbReference type="STRING" id="2094558.A0A314UK14"/>
<gene>
    <name evidence="19" type="ORF">Pyn_35709</name>
</gene>
<evidence type="ECO:0000259" key="18">
    <source>
        <dbReference type="PROSITE" id="PS50011"/>
    </source>
</evidence>
<dbReference type="PROSITE" id="PS50011">
    <property type="entry name" value="PROTEIN_KINASE_DOM"/>
    <property type="match status" value="1"/>
</dbReference>
<keyword evidence="12" id="KW-0472">Membrane</keyword>
<reference evidence="19 20" key="1">
    <citation type="submission" date="2018-02" db="EMBL/GenBank/DDBJ databases">
        <title>Draft genome of wild Prunus yedoensis var. nudiflora.</title>
        <authorList>
            <person name="Baek S."/>
            <person name="Kim J.-H."/>
            <person name="Choi K."/>
            <person name="Kim G.-B."/>
            <person name="Cho A."/>
            <person name="Jang H."/>
            <person name="Shin C.-H."/>
            <person name="Yu H.-J."/>
            <person name="Mun J.-H."/>
        </authorList>
    </citation>
    <scope>NUCLEOTIDE SEQUENCE [LARGE SCALE GENOMIC DNA]</scope>
    <source>
        <strain evidence="20">cv. Jeju island</strain>
        <tissue evidence="19">Leaf</tissue>
    </source>
</reference>
<sequence length="386" mass="42391">MVCGCFGGVFNRSKEGNASGSSVQAQGITTSNVRLFSYNSLRSATRNFHPSSRIGGGGYGVVYRGVLRDGTQVAIKCLSAESKQGANEFLTEINVISSMRHPNLVELIGCCVEDNHRILVYEYLENNSLASSLLGSRSKYVFLDWPKRAAICLGTATGLAFLHEEAEQQIVHRDIKASNILLDANFHPKIGDFGLAKLFPDNVTHLSTRVAGTEGYLAPEYALLGQLTKKADVYSFGVVLLEIISGRSSSKAAFGEQLLVLVEWTWKLKEEERLLEIVDSDLTAYSEAEVMRFIKVALFCTQGAAQQRPTMKQVVEMLSKEVHLNENALLEPPKPRVQASRKFVGASSSGTSSSHSEKRKQSSANPDITSTRSLIYDDTETQMLPR</sequence>
<evidence type="ECO:0000256" key="14">
    <source>
        <dbReference type="ARBA" id="ARBA00023180"/>
    </source>
</evidence>
<proteinExistence type="inferred from homology"/>
<keyword evidence="3" id="KW-0597">Phosphoprotein</keyword>
<dbReference type="SUPFAM" id="SSF56112">
    <property type="entry name" value="Protein kinase-like (PK-like)"/>
    <property type="match status" value="1"/>
</dbReference>
<evidence type="ECO:0000256" key="6">
    <source>
        <dbReference type="ARBA" id="ARBA00022729"/>
    </source>
</evidence>
<evidence type="ECO:0000256" key="10">
    <source>
        <dbReference type="ARBA" id="ARBA00022840"/>
    </source>
</evidence>
<dbReference type="AlphaFoldDB" id="A0A314UK14"/>
<evidence type="ECO:0000256" key="16">
    <source>
        <dbReference type="RuleBase" id="RU000304"/>
    </source>
</evidence>
<dbReference type="FunFam" id="1.10.510.10:FF:000044">
    <property type="entry name" value="Putative LRR receptor-like serine/threonine-protein kinase"/>
    <property type="match status" value="1"/>
</dbReference>
<keyword evidence="4" id="KW-0808">Transferase</keyword>
<keyword evidence="11" id="KW-1133">Transmembrane helix</keyword>
<protein>
    <submittedName>
        <fullName evidence="19">Putative serine/threonine-protein kinase isoform X1</fullName>
    </submittedName>
</protein>
<dbReference type="InterPro" id="IPR017441">
    <property type="entry name" value="Protein_kinase_ATP_BS"/>
</dbReference>
<dbReference type="GO" id="GO:0004674">
    <property type="term" value="F:protein serine/threonine kinase activity"/>
    <property type="evidence" value="ECO:0007669"/>
    <property type="project" value="UniProtKB-KW"/>
</dbReference>
<dbReference type="SMART" id="SM00220">
    <property type="entry name" value="S_TKc"/>
    <property type="match status" value="1"/>
</dbReference>
<feature type="binding site" evidence="15">
    <location>
        <position position="76"/>
    </location>
    <ligand>
        <name>ATP</name>
        <dbReference type="ChEBI" id="CHEBI:30616"/>
    </ligand>
</feature>
<dbReference type="Proteomes" id="UP000250321">
    <property type="component" value="Unassembled WGS sequence"/>
</dbReference>
<dbReference type="InterPro" id="IPR000719">
    <property type="entry name" value="Prot_kinase_dom"/>
</dbReference>
<dbReference type="GO" id="GO:0005524">
    <property type="term" value="F:ATP binding"/>
    <property type="evidence" value="ECO:0007669"/>
    <property type="project" value="UniProtKB-UniRule"/>
</dbReference>
<evidence type="ECO:0000256" key="8">
    <source>
        <dbReference type="ARBA" id="ARBA00022741"/>
    </source>
</evidence>
<evidence type="ECO:0000256" key="4">
    <source>
        <dbReference type="ARBA" id="ARBA00022679"/>
    </source>
</evidence>
<comment type="caution">
    <text evidence="19">The sequence shown here is derived from an EMBL/GenBank/DDBJ whole genome shotgun (WGS) entry which is preliminary data.</text>
</comment>
<evidence type="ECO:0000256" key="11">
    <source>
        <dbReference type="ARBA" id="ARBA00022989"/>
    </source>
</evidence>
<keyword evidence="20" id="KW-1185">Reference proteome</keyword>
<keyword evidence="10 15" id="KW-0067">ATP-binding</keyword>
<dbReference type="Gene3D" id="3.30.200.20">
    <property type="entry name" value="Phosphorylase Kinase, domain 1"/>
    <property type="match status" value="1"/>
</dbReference>
<evidence type="ECO:0000313" key="20">
    <source>
        <dbReference type="Proteomes" id="UP000250321"/>
    </source>
</evidence>
<feature type="domain" description="Protein kinase" evidence="18">
    <location>
        <begin position="48"/>
        <end position="324"/>
    </location>
</feature>
<keyword evidence="5" id="KW-0812">Transmembrane</keyword>
<dbReference type="Gene3D" id="1.10.510.10">
    <property type="entry name" value="Transferase(Phosphotransferase) domain 1"/>
    <property type="match status" value="1"/>
</dbReference>
<accession>A0A314UK14</accession>
<keyword evidence="13" id="KW-0675">Receptor</keyword>
<dbReference type="EMBL" id="PJQY01003379">
    <property type="protein sequence ID" value="PQM37903.1"/>
    <property type="molecule type" value="Genomic_DNA"/>
</dbReference>
<evidence type="ECO:0000256" key="1">
    <source>
        <dbReference type="ARBA" id="ARBA00004167"/>
    </source>
</evidence>
<comment type="similarity">
    <text evidence="16">Belongs to the protein kinase superfamily.</text>
</comment>
<keyword evidence="2 16" id="KW-0723">Serine/threonine-protein kinase</keyword>
<evidence type="ECO:0000256" key="12">
    <source>
        <dbReference type="ARBA" id="ARBA00023136"/>
    </source>
</evidence>
<evidence type="ECO:0000256" key="5">
    <source>
        <dbReference type="ARBA" id="ARBA00022692"/>
    </source>
</evidence>
<keyword evidence="7" id="KW-0677">Repeat</keyword>
<keyword evidence="14" id="KW-0325">Glycoprotein</keyword>
<evidence type="ECO:0000256" key="13">
    <source>
        <dbReference type="ARBA" id="ARBA00023170"/>
    </source>
</evidence>
<evidence type="ECO:0000256" key="9">
    <source>
        <dbReference type="ARBA" id="ARBA00022777"/>
    </source>
</evidence>
<dbReference type="InterPro" id="IPR008271">
    <property type="entry name" value="Ser/Thr_kinase_AS"/>
</dbReference>
<dbReference type="InterPro" id="IPR052059">
    <property type="entry name" value="CR_Ser/Thr_kinase"/>
</dbReference>
<dbReference type="PANTHER" id="PTHR47973">
    <property type="entry name" value="CYSTEINE-RICH RECEPTOR-LIKE PROTEIN KINASE 3"/>
    <property type="match status" value="1"/>
</dbReference>
<dbReference type="OrthoDB" id="4062651at2759"/>
<keyword evidence="9 19" id="KW-0418">Kinase</keyword>
<dbReference type="PROSITE" id="PS00107">
    <property type="entry name" value="PROTEIN_KINASE_ATP"/>
    <property type="match status" value="1"/>
</dbReference>
<dbReference type="FunFam" id="3.30.200.20:FF:000225">
    <property type="entry name" value="cold-responsive protein kinase 1"/>
    <property type="match status" value="1"/>
</dbReference>